<accession>A0A657PP79</accession>
<sequence>MTVIQPTSRLRLGDQVSCQTVDDGAVVLMADSGQLYTCNETTGAFLARVDGRQTFSEIVASFVDEFEIDERTAREDLSELAGNLLDEGIIAPV</sequence>
<evidence type="ECO:0000313" key="2">
    <source>
        <dbReference type="Proteomes" id="UP000250928"/>
    </source>
</evidence>
<dbReference type="InterPro" id="IPR008792">
    <property type="entry name" value="PQQD"/>
</dbReference>
<evidence type="ECO:0000313" key="1">
    <source>
        <dbReference type="EMBL" id="PUE03232.1"/>
    </source>
</evidence>
<protein>
    <submittedName>
        <fullName evidence="1">PqqD family protein</fullName>
    </submittedName>
</protein>
<dbReference type="EMBL" id="PQCO01000164">
    <property type="protein sequence ID" value="PUE03232.1"/>
    <property type="molecule type" value="Genomic_DNA"/>
</dbReference>
<dbReference type="AlphaFoldDB" id="A0A657PP79"/>
<reference evidence="1 2" key="1">
    <citation type="submission" date="2018-01" db="EMBL/GenBank/DDBJ databases">
        <title>Novel co-symbiosis in the lucinid bivalve Phacoides pectinatus.</title>
        <authorList>
            <person name="Lim S.J."/>
            <person name="Davis B.G."/>
            <person name="Gill D.E."/>
            <person name="Engel A.S."/>
            <person name="Anderson L.C."/>
            <person name="Campbell B.J."/>
        </authorList>
    </citation>
    <scope>NUCLEOTIDE SEQUENCE [LARGE SCALE GENOMIC DNA]</scope>
    <source>
        <strain evidence="1">N3_P5</strain>
    </source>
</reference>
<organism evidence="1 2">
    <name type="scientific">Candidatus Sedimenticola endophacoides</name>
    <dbReference type="NCBI Taxonomy" id="2548426"/>
    <lineage>
        <taxon>Bacteria</taxon>
        <taxon>Pseudomonadati</taxon>
        <taxon>Pseudomonadota</taxon>
        <taxon>Gammaproteobacteria</taxon>
        <taxon>Chromatiales</taxon>
        <taxon>Sedimenticolaceae</taxon>
        <taxon>Sedimenticola</taxon>
    </lineage>
</organism>
<gene>
    <name evidence="1" type="ORF">C3L24_04975</name>
</gene>
<dbReference type="Pfam" id="PF05402">
    <property type="entry name" value="PqqD"/>
    <property type="match status" value="1"/>
</dbReference>
<dbReference type="Proteomes" id="UP000250928">
    <property type="component" value="Unassembled WGS sequence"/>
</dbReference>
<name>A0A657PP79_9GAMM</name>
<dbReference type="InterPro" id="IPR041881">
    <property type="entry name" value="PqqD_sf"/>
</dbReference>
<comment type="caution">
    <text evidence="1">The sequence shown here is derived from an EMBL/GenBank/DDBJ whole genome shotgun (WGS) entry which is preliminary data.</text>
</comment>
<proteinExistence type="predicted"/>
<dbReference type="Gene3D" id="1.10.10.1150">
    <property type="entry name" value="Coenzyme PQQ synthesis protein D (PqqD)"/>
    <property type="match status" value="1"/>
</dbReference>